<evidence type="ECO:0000256" key="1">
    <source>
        <dbReference type="SAM" id="MobiDB-lite"/>
    </source>
</evidence>
<name>A0ABR2T7S9_9ROSI</name>
<evidence type="ECO:0000313" key="2">
    <source>
        <dbReference type="EMBL" id="KAK9033334.1"/>
    </source>
</evidence>
<comment type="caution">
    <text evidence="2">The sequence shown here is derived from an EMBL/GenBank/DDBJ whole genome shotgun (WGS) entry which is preliminary data.</text>
</comment>
<accession>A0ABR2T7S9</accession>
<dbReference type="EMBL" id="JBBPBN010000008">
    <property type="protein sequence ID" value="KAK9033334.1"/>
    <property type="molecule type" value="Genomic_DNA"/>
</dbReference>
<evidence type="ECO:0000313" key="3">
    <source>
        <dbReference type="Proteomes" id="UP001396334"/>
    </source>
</evidence>
<dbReference type="PANTHER" id="PTHR35986:SF1">
    <property type="entry name" value="OS10G0430800 PROTEIN"/>
    <property type="match status" value="1"/>
</dbReference>
<organism evidence="2 3">
    <name type="scientific">Hibiscus sabdariffa</name>
    <name type="common">roselle</name>
    <dbReference type="NCBI Taxonomy" id="183260"/>
    <lineage>
        <taxon>Eukaryota</taxon>
        <taxon>Viridiplantae</taxon>
        <taxon>Streptophyta</taxon>
        <taxon>Embryophyta</taxon>
        <taxon>Tracheophyta</taxon>
        <taxon>Spermatophyta</taxon>
        <taxon>Magnoliopsida</taxon>
        <taxon>eudicotyledons</taxon>
        <taxon>Gunneridae</taxon>
        <taxon>Pentapetalae</taxon>
        <taxon>rosids</taxon>
        <taxon>malvids</taxon>
        <taxon>Malvales</taxon>
        <taxon>Malvaceae</taxon>
        <taxon>Malvoideae</taxon>
        <taxon>Hibiscus</taxon>
    </lineage>
</organism>
<protein>
    <submittedName>
        <fullName evidence="2">Uncharacterized protein</fullName>
    </submittedName>
</protein>
<dbReference type="PANTHER" id="PTHR35986">
    <property type="entry name" value="EXPRESSED PROTEIN"/>
    <property type="match status" value="1"/>
</dbReference>
<proteinExistence type="predicted"/>
<keyword evidence="3" id="KW-1185">Reference proteome</keyword>
<dbReference type="Proteomes" id="UP001396334">
    <property type="component" value="Unassembled WGS sequence"/>
</dbReference>
<reference evidence="2 3" key="1">
    <citation type="journal article" date="2024" name="G3 (Bethesda)">
        <title>Genome assembly of Hibiscus sabdariffa L. provides insights into metabolisms of medicinal natural products.</title>
        <authorList>
            <person name="Kim T."/>
        </authorList>
    </citation>
    <scope>NUCLEOTIDE SEQUENCE [LARGE SCALE GENOMIC DNA]</scope>
    <source>
        <strain evidence="2">TK-2024</strain>
        <tissue evidence="2">Old leaves</tissue>
    </source>
</reference>
<feature type="compositionally biased region" description="Basic residues" evidence="1">
    <location>
        <begin position="82"/>
        <end position="93"/>
    </location>
</feature>
<feature type="region of interest" description="Disordered" evidence="1">
    <location>
        <begin position="63"/>
        <end position="93"/>
    </location>
</feature>
<sequence>MLTRIQALIVIPEMFPKVSPPVIFTITDRRKTYLKSKQIPVKSGSELMADPVKCVFGYTATSEEIHDSTPSSMSSREERRANQRRRRAHMIVQ</sequence>
<gene>
    <name evidence="2" type="ORF">V6N11_018367</name>
</gene>